<evidence type="ECO:0000313" key="2">
    <source>
        <dbReference type="EMBL" id="MPD07029.1"/>
    </source>
</evidence>
<organism evidence="2 3">
    <name type="scientific">Portunus trituberculatus</name>
    <name type="common">Swimming crab</name>
    <name type="synonym">Neptunus trituberculatus</name>
    <dbReference type="NCBI Taxonomy" id="210409"/>
    <lineage>
        <taxon>Eukaryota</taxon>
        <taxon>Metazoa</taxon>
        <taxon>Ecdysozoa</taxon>
        <taxon>Arthropoda</taxon>
        <taxon>Crustacea</taxon>
        <taxon>Multicrustacea</taxon>
        <taxon>Malacostraca</taxon>
        <taxon>Eumalacostraca</taxon>
        <taxon>Eucarida</taxon>
        <taxon>Decapoda</taxon>
        <taxon>Pleocyemata</taxon>
        <taxon>Brachyura</taxon>
        <taxon>Eubrachyura</taxon>
        <taxon>Portunoidea</taxon>
        <taxon>Portunidae</taxon>
        <taxon>Portuninae</taxon>
        <taxon>Portunus</taxon>
    </lineage>
</organism>
<gene>
    <name evidence="2" type="ORF">E2C01_102870</name>
</gene>
<dbReference type="AlphaFoldDB" id="A0A5B7KNS6"/>
<name>A0A5B7KNS6_PORTR</name>
<dbReference type="EMBL" id="VSRR010154380">
    <property type="protein sequence ID" value="MPD07029.1"/>
    <property type="molecule type" value="Genomic_DNA"/>
</dbReference>
<evidence type="ECO:0000256" key="1">
    <source>
        <dbReference type="SAM" id="MobiDB-lite"/>
    </source>
</evidence>
<sequence length="74" mass="8422">MTRGKRVRNEGSSRDEFILITRERCPRYPQEAGVSTTQENGSSLRLSQFASLPTTEEKLKRSAGHKSENRTLKI</sequence>
<evidence type="ECO:0000313" key="3">
    <source>
        <dbReference type="Proteomes" id="UP000324222"/>
    </source>
</evidence>
<protein>
    <submittedName>
        <fullName evidence="2">Uncharacterized protein</fullName>
    </submittedName>
</protein>
<comment type="caution">
    <text evidence="2">The sequence shown here is derived from an EMBL/GenBank/DDBJ whole genome shotgun (WGS) entry which is preliminary data.</text>
</comment>
<feature type="compositionally biased region" description="Polar residues" evidence="1">
    <location>
        <begin position="33"/>
        <end position="54"/>
    </location>
</feature>
<feature type="compositionally biased region" description="Basic and acidic residues" evidence="1">
    <location>
        <begin position="55"/>
        <end position="74"/>
    </location>
</feature>
<proteinExistence type="predicted"/>
<keyword evidence="3" id="KW-1185">Reference proteome</keyword>
<accession>A0A5B7KNS6</accession>
<reference evidence="2 3" key="1">
    <citation type="submission" date="2019-05" db="EMBL/GenBank/DDBJ databases">
        <title>Another draft genome of Portunus trituberculatus and its Hox gene families provides insights of decapod evolution.</title>
        <authorList>
            <person name="Jeong J.-H."/>
            <person name="Song I."/>
            <person name="Kim S."/>
            <person name="Choi T."/>
            <person name="Kim D."/>
            <person name="Ryu S."/>
            <person name="Kim W."/>
        </authorList>
    </citation>
    <scope>NUCLEOTIDE SEQUENCE [LARGE SCALE GENOMIC DNA]</scope>
    <source>
        <tissue evidence="2">Muscle</tissue>
    </source>
</reference>
<dbReference type="Proteomes" id="UP000324222">
    <property type="component" value="Unassembled WGS sequence"/>
</dbReference>
<feature type="region of interest" description="Disordered" evidence="1">
    <location>
        <begin position="28"/>
        <end position="74"/>
    </location>
</feature>